<dbReference type="PANTHER" id="PTHR45036">
    <property type="entry name" value="METHYLTRANSFERASE LIKE 7B"/>
    <property type="match status" value="1"/>
</dbReference>
<dbReference type="InterPro" id="IPR013216">
    <property type="entry name" value="Methyltransf_11"/>
</dbReference>
<evidence type="ECO:0000313" key="5">
    <source>
        <dbReference type="Proteomes" id="UP001174694"/>
    </source>
</evidence>
<dbReference type="GO" id="GO:0008757">
    <property type="term" value="F:S-adenosylmethionine-dependent methyltransferase activity"/>
    <property type="evidence" value="ECO:0007669"/>
    <property type="project" value="InterPro"/>
</dbReference>
<keyword evidence="4" id="KW-0489">Methyltransferase</keyword>
<dbReference type="Gene3D" id="3.40.50.150">
    <property type="entry name" value="Vaccinia Virus protein VP39"/>
    <property type="match status" value="1"/>
</dbReference>
<dbReference type="CDD" id="cd02440">
    <property type="entry name" value="AdoMet_MTases"/>
    <property type="match status" value="1"/>
</dbReference>
<keyword evidence="2" id="KW-0812">Transmembrane</keyword>
<evidence type="ECO:0000256" key="2">
    <source>
        <dbReference type="SAM" id="Phobius"/>
    </source>
</evidence>
<keyword evidence="5" id="KW-1185">Reference proteome</keyword>
<dbReference type="AlphaFoldDB" id="A0AA38S4Y8"/>
<keyword evidence="2" id="KW-0472">Membrane</keyword>
<reference evidence="4" key="1">
    <citation type="submission" date="2022-07" db="EMBL/GenBank/DDBJ databases">
        <title>Fungi with potential for degradation of polypropylene.</title>
        <authorList>
            <person name="Gostincar C."/>
        </authorList>
    </citation>
    <scope>NUCLEOTIDE SEQUENCE</scope>
    <source>
        <strain evidence="4">EXF-13308</strain>
    </source>
</reference>
<keyword evidence="2" id="KW-1133">Transmembrane helix</keyword>
<feature type="domain" description="Methyltransferase type 11" evidence="3">
    <location>
        <begin position="194"/>
        <end position="277"/>
    </location>
</feature>
<dbReference type="GO" id="GO:0032259">
    <property type="term" value="P:methylation"/>
    <property type="evidence" value="ECO:0007669"/>
    <property type="project" value="UniProtKB-KW"/>
</dbReference>
<dbReference type="EMBL" id="JANBVO010000002">
    <property type="protein sequence ID" value="KAJ9156269.1"/>
    <property type="molecule type" value="Genomic_DNA"/>
</dbReference>
<evidence type="ECO:0000313" key="4">
    <source>
        <dbReference type="EMBL" id="KAJ9156269.1"/>
    </source>
</evidence>
<gene>
    <name evidence="4" type="ORF">NKR23_g928</name>
</gene>
<organism evidence="4 5">
    <name type="scientific">Pleurostoma richardsiae</name>
    <dbReference type="NCBI Taxonomy" id="41990"/>
    <lineage>
        <taxon>Eukaryota</taxon>
        <taxon>Fungi</taxon>
        <taxon>Dikarya</taxon>
        <taxon>Ascomycota</taxon>
        <taxon>Pezizomycotina</taxon>
        <taxon>Sordariomycetes</taxon>
        <taxon>Sordariomycetidae</taxon>
        <taxon>Calosphaeriales</taxon>
        <taxon>Pleurostomataceae</taxon>
        <taxon>Pleurostoma</taxon>
    </lineage>
</organism>
<dbReference type="InterPro" id="IPR052356">
    <property type="entry name" value="Thiol_S-MT"/>
</dbReference>
<name>A0AA38S4Y8_9PEZI</name>
<dbReference type="PANTHER" id="PTHR45036:SF1">
    <property type="entry name" value="METHYLTRANSFERASE LIKE 7A"/>
    <property type="match status" value="1"/>
</dbReference>
<evidence type="ECO:0000256" key="1">
    <source>
        <dbReference type="SAM" id="MobiDB-lite"/>
    </source>
</evidence>
<dbReference type="Proteomes" id="UP001174694">
    <property type="component" value="Unassembled WGS sequence"/>
</dbReference>
<feature type="region of interest" description="Disordered" evidence="1">
    <location>
        <begin position="136"/>
        <end position="165"/>
    </location>
</feature>
<sequence>MAILQSASEAFWGLLHPWIFMSVSLSFLPGTLLRLLRARQLLAHLLPSPSRLRDAWFGDFWSAVGPQVREMGEDRVVPLLEGRVHRGQALEDPAVVRGVNGAEPGLRGTVLEIGAGSGMWVGLLGKFVDPRLRKAEGPAAAAANPTTPGGGSTNGERAAAEDRETALEEAMELRQRRGLEGGQLGGGGSSPHTVTRILGVEPNAGHHAELRRRVVEAGLDGVYEIVPVGIEDLAASGKVERGSVDCIVSILCLCSIPEPRRHITELYGYLKPGGKWYVYEHVKCSNSWAMVLYQAIVELFWPHLIGGCHLQRETGKWLREAGPWTSVDLAQPVQEPWWHCVPHITGTLTK</sequence>
<accession>A0AA38S4Y8</accession>
<dbReference type="Pfam" id="PF08241">
    <property type="entry name" value="Methyltransf_11"/>
    <property type="match status" value="1"/>
</dbReference>
<dbReference type="InterPro" id="IPR029063">
    <property type="entry name" value="SAM-dependent_MTases_sf"/>
</dbReference>
<evidence type="ECO:0000259" key="3">
    <source>
        <dbReference type="Pfam" id="PF08241"/>
    </source>
</evidence>
<feature type="compositionally biased region" description="Low complexity" evidence="1">
    <location>
        <begin position="137"/>
        <end position="147"/>
    </location>
</feature>
<comment type="caution">
    <text evidence="4">The sequence shown here is derived from an EMBL/GenBank/DDBJ whole genome shotgun (WGS) entry which is preliminary data.</text>
</comment>
<keyword evidence="4" id="KW-0808">Transferase</keyword>
<proteinExistence type="predicted"/>
<feature type="transmembrane region" description="Helical" evidence="2">
    <location>
        <begin position="15"/>
        <end position="36"/>
    </location>
</feature>
<protein>
    <submittedName>
        <fullName evidence="4">Methyltransferase</fullName>
    </submittedName>
</protein>
<dbReference type="SUPFAM" id="SSF53335">
    <property type="entry name" value="S-adenosyl-L-methionine-dependent methyltransferases"/>
    <property type="match status" value="1"/>
</dbReference>